<feature type="compositionally biased region" description="Low complexity" evidence="1">
    <location>
        <begin position="1"/>
        <end position="11"/>
    </location>
</feature>
<feature type="region of interest" description="Disordered" evidence="1">
    <location>
        <begin position="1"/>
        <end position="50"/>
    </location>
</feature>
<protein>
    <recommendedName>
        <fullName evidence="4">Proteinase inhibitor I78</fullName>
    </recommendedName>
</protein>
<keyword evidence="3" id="KW-1185">Reference proteome</keyword>
<name>A0ABQ3QIQ4_9ACTN</name>
<evidence type="ECO:0000313" key="2">
    <source>
        <dbReference type="EMBL" id="GHI37166.1"/>
    </source>
</evidence>
<accession>A0ABQ3QIQ4</accession>
<reference evidence="2" key="1">
    <citation type="submission" date="2024-05" db="EMBL/GenBank/DDBJ databases">
        <title>Whole genome shotgun sequence of Streptomyces violascens NBRC 12920.</title>
        <authorList>
            <person name="Komaki H."/>
            <person name="Tamura T."/>
        </authorList>
    </citation>
    <scope>NUCLEOTIDE SEQUENCE</scope>
    <source>
        <strain evidence="2">NBRC 12920</strain>
    </source>
</reference>
<sequence>MGYRGRTTGRFPPGPPAPAAPRFRRRGGTPTVGGMAPIPSHPAHPDDAPESYVGLDAEGAERLARSRGWSTVRALPPGSIITMEYLAGRLNFEVEDGTVTRCWHG</sequence>
<dbReference type="EMBL" id="BNDY01000002">
    <property type="protein sequence ID" value="GHI37166.1"/>
    <property type="molecule type" value="Genomic_DNA"/>
</dbReference>
<evidence type="ECO:0000256" key="1">
    <source>
        <dbReference type="SAM" id="MobiDB-lite"/>
    </source>
</evidence>
<comment type="caution">
    <text evidence="2">The sequence shown here is derived from an EMBL/GenBank/DDBJ whole genome shotgun (WGS) entry which is preliminary data.</text>
</comment>
<dbReference type="Proteomes" id="UP001050808">
    <property type="component" value="Unassembled WGS sequence"/>
</dbReference>
<gene>
    <name evidence="2" type="ORF">Sviol_15740</name>
</gene>
<dbReference type="Pfam" id="PF11720">
    <property type="entry name" value="Inhibitor_I78"/>
    <property type="match status" value="1"/>
</dbReference>
<evidence type="ECO:0000313" key="3">
    <source>
        <dbReference type="Proteomes" id="UP001050808"/>
    </source>
</evidence>
<evidence type="ECO:0008006" key="4">
    <source>
        <dbReference type="Google" id="ProtNLM"/>
    </source>
</evidence>
<dbReference type="InterPro" id="IPR021719">
    <property type="entry name" value="Prot_inh_I78"/>
</dbReference>
<organism evidence="2 3">
    <name type="scientific">Streptomyces violascens</name>
    <dbReference type="NCBI Taxonomy" id="67381"/>
    <lineage>
        <taxon>Bacteria</taxon>
        <taxon>Bacillati</taxon>
        <taxon>Actinomycetota</taxon>
        <taxon>Actinomycetes</taxon>
        <taxon>Kitasatosporales</taxon>
        <taxon>Streptomycetaceae</taxon>
        <taxon>Streptomyces</taxon>
    </lineage>
</organism>
<dbReference type="Gene3D" id="3.30.10.10">
    <property type="entry name" value="Trypsin Inhibitor V, subunit A"/>
    <property type="match status" value="1"/>
</dbReference>
<proteinExistence type="predicted"/>